<feature type="transmembrane region" description="Helical" evidence="2">
    <location>
        <begin position="45"/>
        <end position="65"/>
    </location>
</feature>
<protein>
    <recommendedName>
        <fullName evidence="1">diguanylate cyclase</fullName>
        <ecNumber evidence="1">2.7.7.65</ecNumber>
    </recommendedName>
</protein>
<evidence type="ECO:0000313" key="5">
    <source>
        <dbReference type="Proteomes" id="UP000305888"/>
    </source>
</evidence>
<feature type="transmembrane region" description="Helical" evidence="2">
    <location>
        <begin position="12"/>
        <end position="33"/>
    </location>
</feature>
<dbReference type="InterPro" id="IPR029787">
    <property type="entry name" value="Nucleotide_cyclase"/>
</dbReference>
<dbReference type="GO" id="GO:0052621">
    <property type="term" value="F:diguanylate cyclase activity"/>
    <property type="evidence" value="ECO:0007669"/>
    <property type="project" value="UniProtKB-EC"/>
</dbReference>
<evidence type="ECO:0000256" key="1">
    <source>
        <dbReference type="ARBA" id="ARBA00012528"/>
    </source>
</evidence>
<dbReference type="PANTHER" id="PTHR45138">
    <property type="entry name" value="REGULATORY COMPONENTS OF SENSORY TRANSDUCTION SYSTEM"/>
    <property type="match status" value="1"/>
</dbReference>
<reference evidence="4 5" key="1">
    <citation type="submission" date="2019-06" db="EMBL/GenBank/DDBJ databases">
        <title>Genome sequence of Rhodobacteraceae bacterium D4M1.</title>
        <authorList>
            <person name="Cao J."/>
        </authorList>
    </citation>
    <scope>NUCLEOTIDE SEQUENCE [LARGE SCALE GENOMIC DNA]</scope>
    <source>
        <strain evidence="4 5">D4M1</strain>
    </source>
</reference>
<dbReference type="InterPro" id="IPR043128">
    <property type="entry name" value="Rev_trsase/Diguanyl_cyclase"/>
</dbReference>
<keyword evidence="2" id="KW-0472">Membrane</keyword>
<dbReference type="Gene3D" id="3.30.70.270">
    <property type="match status" value="1"/>
</dbReference>
<sequence>MDYASINRKVDLSIVVSIACILVLLSLLILILDNWKRLRDGRQDGLAELIVAHLMFLSSTLHLALNDRVYVWLNVTLILSGVIGGIIAGFLSVLSLLGLPPRRAPWVAAWVGITLFQCGAALTTGSIPFLLLTSSAINGALSGWFAWAVWKQASLQAFGGRALLALPFAAISAAFLARLGLLLGGAPNAALLLSTAIITYVLAFSVFLWVFATSSVRAFRLNRSLDWAARHDPLTGLENRRSLAELSAKRSGGERTGEDGNIICSCIDLDDFKQINDTHGHQVGDTVLQVVAARLRAMATGPRDRIFRIGGDEFVLWQAVGAAVDVEQHMAAMLGALCAEIDVGAGIIRPSVSIGYCDSRAALPVEDRIRRADTALYLSKGNGRGRFTAHQDPPLPGIAPALLPGSAPAPQDMLSRLC</sequence>
<dbReference type="CDD" id="cd01949">
    <property type="entry name" value="GGDEF"/>
    <property type="match status" value="1"/>
</dbReference>
<dbReference type="SMART" id="SM00267">
    <property type="entry name" value="GGDEF"/>
    <property type="match status" value="1"/>
</dbReference>
<evidence type="ECO:0000313" key="4">
    <source>
        <dbReference type="EMBL" id="QDL91556.1"/>
    </source>
</evidence>
<dbReference type="EMBL" id="CP040818">
    <property type="protein sequence ID" value="QDL91556.1"/>
    <property type="molecule type" value="Genomic_DNA"/>
</dbReference>
<gene>
    <name evidence="4" type="ORF">FDP22_07020</name>
</gene>
<dbReference type="RefSeq" id="WP_138572390.1">
    <property type="nucleotide sequence ID" value="NZ_CP040818.1"/>
</dbReference>
<feature type="transmembrane region" description="Helical" evidence="2">
    <location>
        <begin position="129"/>
        <end position="150"/>
    </location>
</feature>
<evidence type="ECO:0000259" key="3">
    <source>
        <dbReference type="PROSITE" id="PS50887"/>
    </source>
</evidence>
<dbReference type="Pfam" id="PF00990">
    <property type="entry name" value="GGDEF"/>
    <property type="match status" value="1"/>
</dbReference>
<dbReference type="SUPFAM" id="SSF55073">
    <property type="entry name" value="Nucleotide cyclase"/>
    <property type="match status" value="1"/>
</dbReference>
<proteinExistence type="predicted"/>
<accession>A0A5B8FS15</accession>
<dbReference type="PANTHER" id="PTHR45138:SF6">
    <property type="entry name" value="DIGUANYLATE CYCLASE DGCN"/>
    <property type="match status" value="1"/>
</dbReference>
<evidence type="ECO:0000256" key="2">
    <source>
        <dbReference type="SAM" id="Phobius"/>
    </source>
</evidence>
<dbReference type="KEGG" id="ppru:FDP22_07020"/>
<name>A0A5B8FS15_9RHOB</name>
<feature type="transmembrane region" description="Helical" evidence="2">
    <location>
        <begin position="162"/>
        <end position="183"/>
    </location>
</feature>
<dbReference type="GO" id="GO:1902201">
    <property type="term" value="P:negative regulation of bacterial-type flagellum-dependent cell motility"/>
    <property type="evidence" value="ECO:0007669"/>
    <property type="project" value="TreeGrafter"/>
</dbReference>
<dbReference type="OrthoDB" id="9812260at2"/>
<dbReference type="Proteomes" id="UP000305888">
    <property type="component" value="Chromosome"/>
</dbReference>
<keyword evidence="5" id="KW-1185">Reference proteome</keyword>
<feature type="domain" description="GGDEF" evidence="3">
    <location>
        <begin position="260"/>
        <end position="392"/>
    </location>
</feature>
<feature type="transmembrane region" description="Helical" evidence="2">
    <location>
        <begin position="71"/>
        <end position="97"/>
    </location>
</feature>
<dbReference type="InterPro" id="IPR000160">
    <property type="entry name" value="GGDEF_dom"/>
</dbReference>
<organism evidence="4 5">
    <name type="scientific">Paroceanicella profunda</name>
    <dbReference type="NCBI Taxonomy" id="2579971"/>
    <lineage>
        <taxon>Bacteria</taxon>
        <taxon>Pseudomonadati</taxon>
        <taxon>Pseudomonadota</taxon>
        <taxon>Alphaproteobacteria</taxon>
        <taxon>Rhodobacterales</taxon>
        <taxon>Paracoccaceae</taxon>
        <taxon>Paroceanicella</taxon>
    </lineage>
</organism>
<dbReference type="EC" id="2.7.7.65" evidence="1"/>
<dbReference type="PROSITE" id="PS50887">
    <property type="entry name" value="GGDEF"/>
    <property type="match status" value="1"/>
</dbReference>
<dbReference type="AlphaFoldDB" id="A0A5B8FS15"/>
<feature type="transmembrane region" description="Helical" evidence="2">
    <location>
        <begin position="189"/>
        <end position="212"/>
    </location>
</feature>
<dbReference type="GO" id="GO:0005886">
    <property type="term" value="C:plasma membrane"/>
    <property type="evidence" value="ECO:0007669"/>
    <property type="project" value="TreeGrafter"/>
</dbReference>
<keyword evidence="2" id="KW-0812">Transmembrane</keyword>
<dbReference type="NCBIfam" id="TIGR00254">
    <property type="entry name" value="GGDEF"/>
    <property type="match status" value="1"/>
</dbReference>
<keyword evidence="2" id="KW-1133">Transmembrane helix</keyword>
<feature type="transmembrane region" description="Helical" evidence="2">
    <location>
        <begin position="104"/>
        <end position="123"/>
    </location>
</feature>
<dbReference type="GO" id="GO:0043709">
    <property type="term" value="P:cell adhesion involved in single-species biofilm formation"/>
    <property type="evidence" value="ECO:0007669"/>
    <property type="project" value="TreeGrafter"/>
</dbReference>
<dbReference type="InterPro" id="IPR050469">
    <property type="entry name" value="Diguanylate_Cyclase"/>
</dbReference>